<dbReference type="AlphaFoldDB" id="A0A368BND9"/>
<evidence type="ECO:0008006" key="3">
    <source>
        <dbReference type="Google" id="ProtNLM"/>
    </source>
</evidence>
<accession>A0A368BND9</accession>
<gene>
    <name evidence="1" type="ORF">DBW97_02155</name>
</gene>
<dbReference type="PANTHER" id="PTHR22602">
    <property type="entry name" value="TRANSFERASE CAF17, MITOCHONDRIAL-RELATED"/>
    <property type="match status" value="1"/>
</dbReference>
<dbReference type="GO" id="GO:0016226">
    <property type="term" value="P:iron-sulfur cluster assembly"/>
    <property type="evidence" value="ECO:0007669"/>
    <property type="project" value="TreeGrafter"/>
</dbReference>
<reference evidence="1 2" key="1">
    <citation type="journal article" date="2018" name="Microbiome">
        <title>Fine metagenomic profile of the Mediterranean stratified and mixed water columns revealed by assembly and recruitment.</title>
        <authorList>
            <person name="Haro-Moreno J.M."/>
            <person name="Lopez-Perez M."/>
            <person name="De La Torre J.R."/>
            <person name="Picazo A."/>
            <person name="Camacho A."/>
            <person name="Rodriguez-Valera F."/>
        </authorList>
    </citation>
    <scope>NUCLEOTIDE SEQUENCE [LARGE SCALE GENOMIC DNA]</scope>
    <source>
        <strain evidence="1">MED-G83</strain>
    </source>
</reference>
<dbReference type="Proteomes" id="UP000252147">
    <property type="component" value="Unassembled WGS sequence"/>
</dbReference>
<dbReference type="SUPFAM" id="SSF103025">
    <property type="entry name" value="Folate-binding domain"/>
    <property type="match status" value="1"/>
</dbReference>
<evidence type="ECO:0000313" key="1">
    <source>
        <dbReference type="EMBL" id="RCL38838.1"/>
    </source>
</evidence>
<dbReference type="PANTHER" id="PTHR22602:SF0">
    <property type="entry name" value="TRANSFERASE CAF17, MITOCHONDRIAL-RELATED"/>
    <property type="match status" value="1"/>
</dbReference>
<dbReference type="Gene3D" id="3.30.70.1400">
    <property type="entry name" value="Aminomethyltransferase beta-barrel domains"/>
    <property type="match status" value="1"/>
</dbReference>
<dbReference type="InterPro" id="IPR017703">
    <property type="entry name" value="YgfZ/GCV_T_CS"/>
</dbReference>
<dbReference type="NCBIfam" id="TIGR03317">
    <property type="entry name" value="ygfZ_signature"/>
    <property type="match status" value="1"/>
</dbReference>
<dbReference type="EMBL" id="QOPD01000002">
    <property type="protein sequence ID" value="RCL38838.1"/>
    <property type="molecule type" value="Genomic_DNA"/>
</dbReference>
<organism evidence="1 2">
    <name type="scientific">SAR86 cluster bacterium</name>
    <dbReference type="NCBI Taxonomy" id="2030880"/>
    <lineage>
        <taxon>Bacteria</taxon>
        <taxon>Pseudomonadati</taxon>
        <taxon>Pseudomonadota</taxon>
        <taxon>Gammaproteobacteria</taxon>
        <taxon>SAR86 cluster</taxon>
    </lineage>
</organism>
<dbReference type="InterPro" id="IPR045179">
    <property type="entry name" value="YgfZ/GcvT"/>
</dbReference>
<dbReference type="Gene3D" id="2.40.30.160">
    <property type="match status" value="1"/>
</dbReference>
<protein>
    <recommendedName>
        <fullName evidence="3">Aminomethyltransferase folate-binding domain-containing protein</fullName>
    </recommendedName>
</protein>
<sequence length="242" mass="27539">MSSNLDISYFTLNNYCTLEITGKRSLELIQGQASGDISEKTQNKDVLFCDEKGFVITNATVINSENLEIIIKDDVAEILKRELEKYSKFYKCEIGVKEKIILGIYDGVGFTKTTAMPKASNNSNNNWDLLKLLHFDVDISNAMSLKNRPNEFGYNLEKYVSFTKGCYRGQEIIARLKYLGSKKNTVAIFKDLTADEKNELLKVGKEVFEIEVDNIFYGQYIFKSFENADKLFKSKLVASQSV</sequence>
<proteinExistence type="predicted"/>
<name>A0A368BND9_9GAMM</name>
<comment type="caution">
    <text evidence="1">The sequence shown here is derived from an EMBL/GenBank/DDBJ whole genome shotgun (WGS) entry which is preliminary data.</text>
</comment>
<evidence type="ECO:0000313" key="2">
    <source>
        <dbReference type="Proteomes" id="UP000252147"/>
    </source>
</evidence>